<keyword evidence="2" id="KW-0804">Transcription</keyword>
<evidence type="ECO:0000259" key="4">
    <source>
        <dbReference type="PROSITE" id="PS01124"/>
    </source>
</evidence>
<evidence type="ECO:0000256" key="2">
    <source>
        <dbReference type="ARBA" id="ARBA00023163"/>
    </source>
</evidence>
<dbReference type="InterPro" id="IPR018060">
    <property type="entry name" value="HTH_AraC"/>
</dbReference>
<evidence type="ECO:0000313" key="5">
    <source>
        <dbReference type="EMBL" id="MFC6064860.1"/>
    </source>
</evidence>
<dbReference type="PANTHER" id="PTHR43130">
    <property type="entry name" value="ARAC-FAMILY TRANSCRIPTIONAL REGULATOR"/>
    <property type="match status" value="1"/>
</dbReference>
<comment type="caution">
    <text evidence="5">The sequence shown here is derived from an EMBL/GenBank/DDBJ whole genome shotgun (WGS) entry which is preliminary data.</text>
</comment>
<keyword evidence="1" id="KW-0805">Transcription regulation</keyword>
<feature type="domain" description="HTH araC/xylS-type" evidence="4">
    <location>
        <begin position="224"/>
        <end position="322"/>
    </location>
</feature>
<dbReference type="CDD" id="cd03137">
    <property type="entry name" value="GATase1_AraC_1"/>
    <property type="match status" value="1"/>
</dbReference>
<dbReference type="Proteomes" id="UP001596139">
    <property type="component" value="Unassembled WGS sequence"/>
</dbReference>
<dbReference type="Pfam" id="PF01965">
    <property type="entry name" value="DJ-1_PfpI"/>
    <property type="match status" value="1"/>
</dbReference>
<dbReference type="InterPro" id="IPR002818">
    <property type="entry name" value="DJ-1/PfpI"/>
</dbReference>
<accession>A0ABW1MM88</accession>
<feature type="region of interest" description="Disordered" evidence="3">
    <location>
        <begin position="323"/>
        <end position="350"/>
    </location>
</feature>
<evidence type="ECO:0000313" key="6">
    <source>
        <dbReference type="Proteomes" id="UP001596139"/>
    </source>
</evidence>
<evidence type="ECO:0000256" key="1">
    <source>
        <dbReference type="ARBA" id="ARBA00023015"/>
    </source>
</evidence>
<feature type="compositionally biased region" description="Low complexity" evidence="3">
    <location>
        <begin position="339"/>
        <end position="350"/>
    </location>
</feature>
<name>A0ABW1MM88_9ACTN</name>
<dbReference type="SUPFAM" id="SSF52317">
    <property type="entry name" value="Class I glutamine amidotransferase-like"/>
    <property type="match status" value="1"/>
</dbReference>
<dbReference type="InterPro" id="IPR052158">
    <property type="entry name" value="INH-QAR"/>
</dbReference>
<evidence type="ECO:0000256" key="3">
    <source>
        <dbReference type="SAM" id="MobiDB-lite"/>
    </source>
</evidence>
<dbReference type="Gene3D" id="1.10.10.60">
    <property type="entry name" value="Homeodomain-like"/>
    <property type="match status" value="1"/>
</dbReference>
<keyword evidence="6" id="KW-1185">Reference proteome</keyword>
<dbReference type="InterPro" id="IPR009057">
    <property type="entry name" value="Homeodomain-like_sf"/>
</dbReference>
<reference evidence="6" key="1">
    <citation type="journal article" date="2019" name="Int. J. Syst. Evol. Microbiol.">
        <title>The Global Catalogue of Microorganisms (GCM) 10K type strain sequencing project: providing services to taxonomists for standard genome sequencing and annotation.</title>
        <authorList>
            <consortium name="The Broad Institute Genomics Platform"/>
            <consortium name="The Broad Institute Genome Sequencing Center for Infectious Disease"/>
            <person name="Wu L."/>
            <person name="Ma J."/>
        </authorList>
    </citation>
    <scope>NUCLEOTIDE SEQUENCE [LARGE SCALE GENOMIC DNA]</scope>
    <source>
        <strain evidence="6">CGMCC 1.15180</strain>
    </source>
</reference>
<dbReference type="SUPFAM" id="SSF46689">
    <property type="entry name" value="Homeodomain-like"/>
    <property type="match status" value="2"/>
</dbReference>
<dbReference type="Pfam" id="PF12833">
    <property type="entry name" value="HTH_18"/>
    <property type="match status" value="1"/>
</dbReference>
<proteinExistence type="predicted"/>
<gene>
    <name evidence="5" type="ORF">ACFP4F_20230</name>
</gene>
<organism evidence="5 6">
    <name type="scientific">Streptomyces ochraceiscleroticus</name>
    <dbReference type="NCBI Taxonomy" id="47761"/>
    <lineage>
        <taxon>Bacteria</taxon>
        <taxon>Bacillati</taxon>
        <taxon>Actinomycetota</taxon>
        <taxon>Actinomycetes</taxon>
        <taxon>Kitasatosporales</taxon>
        <taxon>Streptomycetaceae</taxon>
        <taxon>Streptomyces</taxon>
    </lineage>
</organism>
<dbReference type="PANTHER" id="PTHR43130:SF3">
    <property type="entry name" value="HTH-TYPE TRANSCRIPTIONAL REGULATOR RV1931C"/>
    <property type="match status" value="1"/>
</dbReference>
<dbReference type="InterPro" id="IPR029062">
    <property type="entry name" value="Class_I_gatase-like"/>
</dbReference>
<sequence>MGAFTESGRHRVAVLVRHGLLPMELGIVHRIFGQARSAAGERLYEVVTCAVEPGEVRTDVDFTINVAHGPEALAEADTVVVPASHEDYDPEDGRLPAPLAAALGRIRPGTRVASICTGAFVLAVAGLLDGRRATTHWRSTEDFRRLFPAVRVDPDVLYTEDGNVLTSAGVASGIDLCLHMVRSDHGAAVANEVARSTVVPPHREGGQAQFIRRPVPERQFATTARARAWALEQLHRPLSLRELAARESMSVRTFTRRFREEAGVSPLQWLTQQRIERARHLLEETDLSVDRVAADAGFGTAASLRQHLQVALGVSPSQYRSTFRGPEAGPQAGSELDAKAGATAAVRAAG</sequence>
<protein>
    <submittedName>
        <fullName evidence="5">GlxA family transcriptional regulator</fullName>
    </submittedName>
</protein>
<dbReference type="RefSeq" id="WP_078648516.1">
    <property type="nucleotide sequence ID" value="NZ_JBHSPX010000006.1"/>
</dbReference>
<dbReference type="Gene3D" id="3.40.50.880">
    <property type="match status" value="1"/>
</dbReference>
<dbReference type="SMART" id="SM00342">
    <property type="entry name" value="HTH_ARAC"/>
    <property type="match status" value="1"/>
</dbReference>
<dbReference type="PROSITE" id="PS01124">
    <property type="entry name" value="HTH_ARAC_FAMILY_2"/>
    <property type="match status" value="1"/>
</dbReference>
<dbReference type="EMBL" id="JBHSPX010000006">
    <property type="protein sequence ID" value="MFC6064860.1"/>
    <property type="molecule type" value="Genomic_DNA"/>
</dbReference>